<comment type="caution">
    <text evidence="5">The sequence shown here is derived from an EMBL/GenBank/DDBJ whole genome shotgun (WGS) entry which is preliminary data.</text>
</comment>
<evidence type="ECO:0000256" key="1">
    <source>
        <dbReference type="ARBA" id="ARBA00023015"/>
    </source>
</evidence>
<dbReference type="PRINTS" id="PR00032">
    <property type="entry name" value="HTHARAC"/>
</dbReference>
<keyword evidence="2" id="KW-0238">DNA-binding</keyword>
<evidence type="ECO:0000256" key="3">
    <source>
        <dbReference type="ARBA" id="ARBA00023163"/>
    </source>
</evidence>
<keyword evidence="1" id="KW-0805">Transcription regulation</keyword>
<dbReference type="SUPFAM" id="SSF46689">
    <property type="entry name" value="Homeodomain-like"/>
    <property type="match status" value="1"/>
</dbReference>
<dbReference type="InterPro" id="IPR018060">
    <property type="entry name" value="HTH_AraC"/>
</dbReference>
<proteinExistence type="predicted"/>
<dbReference type="Gene3D" id="1.10.10.60">
    <property type="entry name" value="Homeodomain-like"/>
    <property type="match status" value="1"/>
</dbReference>
<evidence type="ECO:0000256" key="2">
    <source>
        <dbReference type="ARBA" id="ARBA00023125"/>
    </source>
</evidence>
<gene>
    <name evidence="5" type="ORF">C7H19_23480</name>
</gene>
<organism evidence="5 6">
    <name type="scientific">Aphanothece hegewaldii CCALA 016</name>
    <dbReference type="NCBI Taxonomy" id="2107694"/>
    <lineage>
        <taxon>Bacteria</taxon>
        <taxon>Bacillati</taxon>
        <taxon>Cyanobacteriota</taxon>
        <taxon>Cyanophyceae</taxon>
        <taxon>Oscillatoriophycideae</taxon>
        <taxon>Chroococcales</taxon>
        <taxon>Aphanothecaceae</taxon>
        <taxon>Aphanothece</taxon>
    </lineage>
</organism>
<sequence length="357" mass="40831">MSAIPLVRANAILPLVRFLDRSGVPTEKFLRQVKLPIYALENSESLVSLYQVFNFAEKVAYTEGIEHLGILASQQVEVKDFGIFGRIASQSLTLYDLLNTISQLLTKTHNSGARAWVTQRGDQIWFNHQYINPYQLDNQQAQYYACLMYLKIIHSFTDGRWYPTDLHFQTSPLHGLGNLEVFSNVRLHFNQANNAIAFPKTQLYLPLPRTRSPFFPQQQQEYELLLSSAPPVELRTTLELFIRSGLLDGHSDIKAAASAAGMSLRSFQRRLAGEGLSYSKLVEQTRFNLAVTWLKDPTMRLIDIAVELGYTDATKFTRAFKRWTGVAPSEFRRQQLTNHLDLPLVMHERDCFQENLA</sequence>
<dbReference type="InterPro" id="IPR032687">
    <property type="entry name" value="AraC-type_N"/>
</dbReference>
<evidence type="ECO:0000313" key="6">
    <source>
        <dbReference type="Proteomes" id="UP000239001"/>
    </source>
</evidence>
<dbReference type="InterPro" id="IPR009057">
    <property type="entry name" value="Homeodomain-like_sf"/>
</dbReference>
<dbReference type="InterPro" id="IPR020449">
    <property type="entry name" value="Tscrpt_reg_AraC-type_HTH"/>
</dbReference>
<feature type="domain" description="HTH araC/xylS-type" evidence="4">
    <location>
        <begin position="236"/>
        <end position="334"/>
    </location>
</feature>
<protein>
    <submittedName>
        <fullName evidence="5">AraC family transcriptional regulator</fullName>
    </submittedName>
</protein>
<dbReference type="OrthoDB" id="5582699at2"/>
<dbReference type="GO" id="GO:0003700">
    <property type="term" value="F:DNA-binding transcription factor activity"/>
    <property type="evidence" value="ECO:0007669"/>
    <property type="project" value="InterPro"/>
</dbReference>
<keyword evidence="3" id="KW-0804">Transcription</keyword>
<keyword evidence="6" id="KW-1185">Reference proteome</keyword>
<evidence type="ECO:0000259" key="4">
    <source>
        <dbReference type="PROSITE" id="PS01124"/>
    </source>
</evidence>
<dbReference type="PANTHER" id="PTHR47894:SF4">
    <property type="entry name" value="HTH-TYPE TRANSCRIPTIONAL REGULATOR GADX"/>
    <property type="match status" value="1"/>
</dbReference>
<dbReference type="Pfam" id="PF12833">
    <property type="entry name" value="HTH_18"/>
    <property type="match status" value="1"/>
</dbReference>
<dbReference type="Pfam" id="PF12625">
    <property type="entry name" value="Arabinose_bd"/>
    <property type="match status" value="1"/>
</dbReference>
<reference evidence="5 6" key="1">
    <citation type="submission" date="2018-03" db="EMBL/GenBank/DDBJ databases">
        <title>The ancient ancestry and fast evolution of plastids.</title>
        <authorList>
            <person name="Moore K.R."/>
            <person name="Magnabosco C."/>
            <person name="Momper L."/>
            <person name="Gold D.A."/>
            <person name="Bosak T."/>
            <person name="Fournier G.P."/>
        </authorList>
    </citation>
    <scope>NUCLEOTIDE SEQUENCE [LARGE SCALE GENOMIC DNA]</scope>
    <source>
        <strain evidence="5 6">CCALA 016</strain>
    </source>
</reference>
<dbReference type="PROSITE" id="PS01124">
    <property type="entry name" value="HTH_ARAC_FAMILY_2"/>
    <property type="match status" value="1"/>
</dbReference>
<dbReference type="GO" id="GO:0005829">
    <property type="term" value="C:cytosol"/>
    <property type="evidence" value="ECO:0007669"/>
    <property type="project" value="TreeGrafter"/>
</dbReference>
<dbReference type="GO" id="GO:0000976">
    <property type="term" value="F:transcription cis-regulatory region binding"/>
    <property type="evidence" value="ECO:0007669"/>
    <property type="project" value="TreeGrafter"/>
</dbReference>
<reference evidence="5 6" key="2">
    <citation type="submission" date="2018-03" db="EMBL/GenBank/DDBJ databases">
        <authorList>
            <person name="Keele B.F."/>
        </authorList>
    </citation>
    <scope>NUCLEOTIDE SEQUENCE [LARGE SCALE GENOMIC DNA]</scope>
    <source>
        <strain evidence="5 6">CCALA 016</strain>
    </source>
</reference>
<accession>A0A2T1LRH0</accession>
<dbReference type="AlphaFoldDB" id="A0A2T1LRH0"/>
<dbReference type="RefSeq" id="WP_106459341.1">
    <property type="nucleotide sequence ID" value="NZ_PXOH01000051.1"/>
</dbReference>
<evidence type="ECO:0000313" key="5">
    <source>
        <dbReference type="EMBL" id="PSF30990.1"/>
    </source>
</evidence>
<dbReference type="EMBL" id="PXOH01000051">
    <property type="protein sequence ID" value="PSF30990.1"/>
    <property type="molecule type" value="Genomic_DNA"/>
</dbReference>
<dbReference type="SMART" id="SM00342">
    <property type="entry name" value="HTH_ARAC"/>
    <property type="match status" value="1"/>
</dbReference>
<dbReference type="Proteomes" id="UP000239001">
    <property type="component" value="Unassembled WGS sequence"/>
</dbReference>
<name>A0A2T1LRH0_9CHRO</name>
<dbReference type="PANTHER" id="PTHR47894">
    <property type="entry name" value="HTH-TYPE TRANSCRIPTIONAL REGULATOR GADX"/>
    <property type="match status" value="1"/>
</dbReference>